<dbReference type="AlphaFoldDB" id="A0A316UJL7"/>
<feature type="domain" description="Adenylosuccinate lyase C-terminal" evidence="13">
    <location>
        <begin position="377"/>
        <end position="461"/>
    </location>
</feature>
<comment type="catalytic activity">
    <reaction evidence="1 12">
        <text>(2S)-2-[5-amino-1-(5-phospho-beta-D-ribosyl)imidazole-4-carboxamido]succinate = 5-amino-1-(5-phospho-beta-D-ribosyl)imidazole-4-carboxamide + fumarate</text>
        <dbReference type="Rhea" id="RHEA:23920"/>
        <dbReference type="ChEBI" id="CHEBI:29806"/>
        <dbReference type="ChEBI" id="CHEBI:58443"/>
        <dbReference type="ChEBI" id="CHEBI:58475"/>
        <dbReference type="EC" id="4.3.2.2"/>
    </reaction>
</comment>
<evidence type="ECO:0000256" key="10">
    <source>
        <dbReference type="ARBA" id="ARBA00030717"/>
    </source>
</evidence>
<comment type="similarity">
    <text evidence="4 12">Belongs to the lyase 1 family. Adenylosuccinate lyase subfamily.</text>
</comment>
<dbReference type="RefSeq" id="XP_025360078.1">
    <property type="nucleotide sequence ID" value="XM_025507842.1"/>
</dbReference>
<dbReference type="PANTHER" id="PTHR43172:SF1">
    <property type="entry name" value="ADENYLOSUCCINATE LYASE"/>
    <property type="match status" value="1"/>
</dbReference>
<evidence type="ECO:0000313" key="15">
    <source>
        <dbReference type="Proteomes" id="UP000245884"/>
    </source>
</evidence>
<dbReference type="InterPro" id="IPR020557">
    <property type="entry name" value="Fumarate_lyase_CS"/>
</dbReference>
<dbReference type="Gene3D" id="1.10.275.60">
    <property type="match status" value="1"/>
</dbReference>
<dbReference type="InterPro" id="IPR004769">
    <property type="entry name" value="Pur_lyase"/>
</dbReference>
<gene>
    <name evidence="14" type="ORF">BDZ90DRAFT_255146</name>
</gene>
<dbReference type="UniPathway" id="UPA00074">
    <property type="reaction ID" value="UER00132"/>
</dbReference>
<sequence>MSAPAPSWQSWQSPLSGRYASKEMSSLFSNATRFGTWRTLWLNLAIAEKELGLPIPDAAIEEMKANLELDDEQMKMAAEEEKKRRHDVMAHVHVFGTMCPTAAPFIHLGATSCYVTDNADLIFLKRAFDLVIPKLAVTISRLAAFAEQHRAQPTLGFTHMQPAQLTTVGKRACLWIQELLWDLRNLERARNDLGFRGVKGTTGTQASFLSLFDGDHAKVKALDKRVTQLCGFGYAYPVTGQTYSRKIDVDALNALVSFSTSALKMATDIRLLCHLKEVEEPFEKDQIGSSAMAYKRNPMRSERVCGLARWLGNMANSARETAGSQWMERTLDDSANRRLTLPEAFLTTDVILTTLQNITEGLVVYPAIINRRIAAELPFMATENVIMAMVRAGGDRQVCHEEIRVLSHQAAKVVKEEGGDNDLIERIRKSEYFAPVHAKLDELLDPTTFVGRAPEQVDDFVEEWVRPALQPYAEALKDVKKAELAV</sequence>
<evidence type="ECO:0000256" key="9">
    <source>
        <dbReference type="ARBA" id="ARBA00023239"/>
    </source>
</evidence>
<evidence type="ECO:0000256" key="1">
    <source>
        <dbReference type="ARBA" id="ARBA00000598"/>
    </source>
</evidence>
<dbReference type="InterPro" id="IPR022761">
    <property type="entry name" value="Fumarate_lyase_N"/>
</dbReference>
<evidence type="ECO:0000256" key="2">
    <source>
        <dbReference type="ARBA" id="ARBA00004706"/>
    </source>
</evidence>
<evidence type="ECO:0000256" key="11">
    <source>
        <dbReference type="ARBA" id="ARBA00047513"/>
    </source>
</evidence>
<evidence type="ECO:0000256" key="3">
    <source>
        <dbReference type="ARBA" id="ARBA00004734"/>
    </source>
</evidence>
<dbReference type="FunFam" id="1.10.40.30:FF:000005">
    <property type="entry name" value="Adenylosuccinate lyase"/>
    <property type="match status" value="1"/>
</dbReference>
<dbReference type="GO" id="GO:0004018">
    <property type="term" value="F:N6-(1,2-dicarboxyethyl)AMP AMP-lyase (fumarate-forming) activity"/>
    <property type="evidence" value="ECO:0007669"/>
    <property type="project" value="InterPro"/>
</dbReference>
<dbReference type="InterPro" id="IPR000362">
    <property type="entry name" value="Fumarate_lyase_fam"/>
</dbReference>
<dbReference type="GeneID" id="37029665"/>
<name>A0A316UJL7_9BASI</name>
<dbReference type="InterPro" id="IPR019468">
    <property type="entry name" value="AdenyloSucc_lyase_C"/>
</dbReference>
<comment type="subunit">
    <text evidence="5">Homotetramer. Residues from neighboring subunits contribute catalytic and substrate-binding residues to each active site.</text>
</comment>
<evidence type="ECO:0000256" key="5">
    <source>
        <dbReference type="ARBA" id="ARBA00011668"/>
    </source>
</evidence>
<dbReference type="Pfam" id="PF00206">
    <property type="entry name" value="Lyase_1"/>
    <property type="match status" value="1"/>
</dbReference>
<evidence type="ECO:0000259" key="13">
    <source>
        <dbReference type="SMART" id="SM00998"/>
    </source>
</evidence>
<dbReference type="Gene3D" id="1.10.40.30">
    <property type="entry name" value="Fumarase/aspartase (C-terminal domain)"/>
    <property type="match status" value="1"/>
</dbReference>
<dbReference type="GO" id="GO:0070626">
    <property type="term" value="F:(S)-2-(5-amino-1-(5-phospho-D-ribosyl)imidazole-4-carboxamido) succinate lyase (fumarate-forming) activity"/>
    <property type="evidence" value="ECO:0007669"/>
    <property type="project" value="TreeGrafter"/>
</dbReference>
<dbReference type="PRINTS" id="PR00149">
    <property type="entry name" value="FUMRATELYASE"/>
</dbReference>
<dbReference type="GO" id="GO:0006189">
    <property type="term" value="P:'de novo' IMP biosynthetic process"/>
    <property type="evidence" value="ECO:0007669"/>
    <property type="project" value="UniProtKB-UniPathway"/>
</dbReference>
<evidence type="ECO:0000313" key="14">
    <source>
        <dbReference type="EMBL" id="PWN25466.1"/>
    </source>
</evidence>
<dbReference type="GO" id="GO:0044208">
    <property type="term" value="P:'de novo' AMP biosynthetic process"/>
    <property type="evidence" value="ECO:0007669"/>
    <property type="project" value="UniProtKB-UniPathway"/>
</dbReference>
<reference evidence="14 15" key="1">
    <citation type="journal article" date="2018" name="Mol. Biol. Evol.">
        <title>Broad Genomic Sampling Reveals a Smut Pathogenic Ancestry of the Fungal Clade Ustilaginomycotina.</title>
        <authorList>
            <person name="Kijpornyongpan T."/>
            <person name="Mondo S.J."/>
            <person name="Barry K."/>
            <person name="Sandor L."/>
            <person name="Lee J."/>
            <person name="Lipzen A."/>
            <person name="Pangilinan J."/>
            <person name="LaButti K."/>
            <person name="Hainaut M."/>
            <person name="Henrissat B."/>
            <person name="Grigoriev I.V."/>
            <person name="Spatafora J.W."/>
            <person name="Aime M.C."/>
        </authorList>
    </citation>
    <scope>NUCLEOTIDE SEQUENCE [LARGE SCALE GENOMIC DNA]</scope>
    <source>
        <strain evidence="14 15">MCA 5214</strain>
    </source>
</reference>
<proteinExistence type="inferred from homology"/>
<organism evidence="14 15">
    <name type="scientific">Jaminaea rosea</name>
    <dbReference type="NCBI Taxonomy" id="1569628"/>
    <lineage>
        <taxon>Eukaryota</taxon>
        <taxon>Fungi</taxon>
        <taxon>Dikarya</taxon>
        <taxon>Basidiomycota</taxon>
        <taxon>Ustilaginomycotina</taxon>
        <taxon>Exobasidiomycetes</taxon>
        <taxon>Microstromatales</taxon>
        <taxon>Microstromatales incertae sedis</taxon>
        <taxon>Jaminaea</taxon>
    </lineage>
</organism>
<evidence type="ECO:0000256" key="8">
    <source>
        <dbReference type="ARBA" id="ARBA00022755"/>
    </source>
</evidence>
<dbReference type="SUPFAM" id="SSF48557">
    <property type="entry name" value="L-aspartase-like"/>
    <property type="match status" value="1"/>
</dbReference>
<dbReference type="CDD" id="cd03302">
    <property type="entry name" value="Adenylsuccinate_lyase_2"/>
    <property type="match status" value="1"/>
</dbReference>
<dbReference type="Pfam" id="PF10397">
    <property type="entry name" value="ADSL_C"/>
    <property type="match status" value="1"/>
</dbReference>
<comment type="pathway">
    <text evidence="2 12">Purine metabolism; IMP biosynthesis via de novo pathway; 5-amino-1-(5-phospho-D-ribosyl)imidazole-4-carboxamide from 5-amino-1-(5-phospho-D-ribosyl)imidazole-4-carboxylate: step 2/2.</text>
</comment>
<dbReference type="UniPathway" id="UPA00075">
    <property type="reaction ID" value="UER00336"/>
</dbReference>
<protein>
    <recommendedName>
        <fullName evidence="7 12">Adenylosuccinate lyase</fullName>
        <shortName evidence="12">ASL</shortName>
        <ecNumber evidence="6 12">4.3.2.2</ecNumber>
    </recommendedName>
    <alternativeName>
        <fullName evidence="10 12">Adenylosuccinase</fullName>
    </alternativeName>
</protein>
<dbReference type="SMART" id="SM00998">
    <property type="entry name" value="ADSL_C"/>
    <property type="match status" value="1"/>
</dbReference>
<keyword evidence="8 12" id="KW-0658">Purine biosynthesis</keyword>
<evidence type="ECO:0000256" key="7">
    <source>
        <dbReference type="ARBA" id="ARBA00017058"/>
    </source>
</evidence>
<dbReference type="PROSITE" id="PS00163">
    <property type="entry name" value="FUMARATE_LYASES"/>
    <property type="match status" value="1"/>
</dbReference>
<dbReference type="EC" id="4.3.2.2" evidence="6 12"/>
<dbReference type="PANTHER" id="PTHR43172">
    <property type="entry name" value="ADENYLOSUCCINATE LYASE"/>
    <property type="match status" value="1"/>
</dbReference>
<comment type="catalytic activity">
    <reaction evidence="11 12">
        <text>N(6)-(1,2-dicarboxyethyl)-AMP = fumarate + AMP</text>
        <dbReference type="Rhea" id="RHEA:16853"/>
        <dbReference type="ChEBI" id="CHEBI:29806"/>
        <dbReference type="ChEBI" id="CHEBI:57567"/>
        <dbReference type="ChEBI" id="CHEBI:456215"/>
        <dbReference type="EC" id="4.3.2.2"/>
    </reaction>
</comment>
<dbReference type="GO" id="GO:0005829">
    <property type="term" value="C:cytosol"/>
    <property type="evidence" value="ECO:0007669"/>
    <property type="project" value="TreeGrafter"/>
</dbReference>
<dbReference type="Gene3D" id="1.20.200.10">
    <property type="entry name" value="Fumarase/aspartase (Central domain)"/>
    <property type="match status" value="1"/>
</dbReference>
<evidence type="ECO:0000256" key="4">
    <source>
        <dbReference type="ARBA" id="ARBA00008273"/>
    </source>
</evidence>
<evidence type="ECO:0000256" key="6">
    <source>
        <dbReference type="ARBA" id="ARBA00012339"/>
    </source>
</evidence>
<keyword evidence="9 12" id="KW-0456">Lyase</keyword>
<dbReference type="InterPro" id="IPR008948">
    <property type="entry name" value="L-Aspartase-like"/>
</dbReference>
<keyword evidence="15" id="KW-1185">Reference proteome</keyword>
<dbReference type="NCBIfam" id="TIGR00928">
    <property type="entry name" value="purB"/>
    <property type="match status" value="1"/>
</dbReference>
<comment type="pathway">
    <text evidence="3 12">Purine metabolism; AMP biosynthesis via de novo pathway; AMP from IMP: step 2/2.</text>
</comment>
<dbReference type="EMBL" id="KZ819675">
    <property type="protein sequence ID" value="PWN25466.1"/>
    <property type="molecule type" value="Genomic_DNA"/>
</dbReference>
<dbReference type="FunFam" id="1.10.275.60:FF:000001">
    <property type="entry name" value="Adenylosuccinate lyase"/>
    <property type="match status" value="1"/>
</dbReference>
<evidence type="ECO:0000256" key="12">
    <source>
        <dbReference type="RuleBase" id="RU361172"/>
    </source>
</evidence>
<dbReference type="OrthoDB" id="406045at2759"/>
<dbReference type="STRING" id="1569628.A0A316UJL7"/>
<accession>A0A316UJL7</accession>
<dbReference type="Proteomes" id="UP000245884">
    <property type="component" value="Unassembled WGS sequence"/>
</dbReference>